<evidence type="ECO:0000313" key="3">
    <source>
        <dbReference type="Proteomes" id="UP000809349"/>
    </source>
</evidence>
<evidence type="ECO:0000256" key="1">
    <source>
        <dbReference type="SAM" id="SignalP"/>
    </source>
</evidence>
<dbReference type="Pfam" id="PF13689">
    <property type="entry name" value="DUF4154"/>
    <property type="match status" value="1"/>
</dbReference>
<feature type="signal peptide" evidence="1">
    <location>
        <begin position="1"/>
        <end position="33"/>
    </location>
</feature>
<protein>
    <submittedName>
        <fullName evidence="2">YfiR family protein</fullName>
    </submittedName>
</protein>
<feature type="chain" id="PRO_5046938168" evidence="1">
    <location>
        <begin position="34"/>
        <end position="192"/>
    </location>
</feature>
<accession>A0ABS7SMN0</accession>
<dbReference type="PROSITE" id="PS51318">
    <property type="entry name" value="TAT"/>
    <property type="match status" value="1"/>
</dbReference>
<reference evidence="2 3" key="1">
    <citation type="submission" date="2021-01" db="EMBL/GenBank/DDBJ databases">
        <authorList>
            <person name="Ruan W."/>
            <person name="Khan S.A."/>
            <person name="Jeon C.O."/>
        </authorList>
    </citation>
    <scope>NUCLEOTIDE SEQUENCE [LARGE SCALE GENOMIC DNA]</scope>
    <source>
        <strain evidence="2 3">R798</strain>
    </source>
</reference>
<dbReference type="RefSeq" id="WP_223467921.1">
    <property type="nucleotide sequence ID" value="NZ_JAFBIL020000003.1"/>
</dbReference>
<proteinExistence type="predicted"/>
<gene>
    <name evidence="2" type="ORF">I4X03_009190</name>
</gene>
<dbReference type="PROSITE" id="PS51257">
    <property type="entry name" value="PROKAR_LIPOPROTEIN"/>
    <property type="match status" value="1"/>
</dbReference>
<dbReference type="Proteomes" id="UP000809349">
    <property type="component" value="Unassembled WGS sequence"/>
</dbReference>
<sequence length="192" mass="20506">MSRRPAVLPSRRSLLAGAMALAACTFVVVPVRADSAAQDMERKVKAAFLYKFLMFAEFPPTAFADPAAPMVIGVAADDAMARDLAQLVAGRTVNRRPVVVRALREDEAADGLHLLFVGGSDAARLARIARPAAPLLIVTEAANGLQHGSVINFRIVAERVRFDVSLEAADKNKIKLSSRLLTVANLVHKGAP</sequence>
<name>A0ABS7SMN0_9BURK</name>
<reference evidence="2 3" key="2">
    <citation type="submission" date="2021-08" db="EMBL/GenBank/DDBJ databases">
        <title>Massilia sp. R798.</title>
        <authorList>
            <person name="Baek J.H."/>
            <person name="Jung H.S."/>
            <person name="Kim K.R."/>
            <person name="Jeon C.O."/>
        </authorList>
    </citation>
    <scope>NUCLEOTIDE SEQUENCE [LARGE SCALE GENOMIC DNA]</scope>
    <source>
        <strain evidence="2 3">R798</strain>
    </source>
</reference>
<comment type="caution">
    <text evidence="2">The sequence shown here is derived from an EMBL/GenBank/DDBJ whole genome shotgun (WGS) entry which is preliminary data.</text>
</comment>
<keyword evidence="1" id="KW-0732">Signal</keyword>
<dbReference type="InterPro" id="IPR006311">
    <property type="entry name" value="TAT_signal"/>
</dbReference>
<dbReference type="InterPro" id="IPR025293">
    <property type="entry name" value="YfiR/HmsC-like"/>
</dbReference>
<organism evidence="2 3">
    <name type="scientific">Massilia soli</name>
    <dbReference type="NCBI Taxonomy" id="2792854"/>
    <lineage>
        <taxon>Bacteria</taxon>
        <taxon>Pseudomonadati</taxon>
        <taxon>Pseudomonadota</taxon>
        <taxon>Betaproteobacteria</taxon>
        <taxon>Burkholderiales</taxon>
        <taxon>Oxalobacteraceae</taxon>
        <taxon>Telluria group</taxon>
        <taxon>Massilia</taxon>
    </lineage>
</organism>
<evidence type="ECO:0000313" key="2">
    <source>
        <dbReference type="EMBL" id="MBZ2207433.1"/>
    </source>
</evidence>
<dbReference type="EMBL" id="JAFBIL020000003">
    <property type="protein sequence ID" value="MBZ2207433.1"/>
    <property type="molecule type" value="Genomic_DNA"/>
</dbReference>
<keyword evidence="3" id="KW-1185">Reference proteome</keyword>